<dbReference type="EMBL" id="MCOG01000085">
    <property type="protein sequence ID" value="ORY54447.1"/>
    <property type="molecule type" value="Genomic_DNA"/>
</dbReference>
<organism evidence="1 2">
    <name type="scientific">Neocallimastix californiae</name>
    <dbReference type="NCBI Taxonomy" id="1754190"/>
    <lineage>
        <taxon>Eukaryota</taxon>
        <taxon>Fungi</taxon>
        <taxon>Fungi incertae sedis</taxon>
        <taxon>Chytridiomycota</taxon>
        <taxon>Chytridiomycota incertae sedis</taxon>
        <taxon>Neocallimastigomycetes</taxon>
        <taxon>Neocallimastigales</taxon>
        <taxon>Neocallimastigaceae</taxon>
        <taxon>Neocallimastix</taxon>
    </lineage>
</organism>
<reference evidence="1 2" key="1">
    <citation type="submission" date="2016-08" db="EMBL/GenBank/DDBJ databases">
        <title>A Parts List for Fungal Cellulosomes Revealed by Comparative Genomics.</title>
        <authorList>
            <consortium name="DOE Joint Genome Institute"/>
            <person name="Haitjema C.H."/>
            <person name="Gilmore S.P."/>
            <person name="Henske J.K."/>
            <person name="Solomon K.V."/>
            <person name="De Groot R."/>
            <person name="Kuo A."/>
            <person name="Mondo S.J."/>
            <person name="Salamov A.A."/>
            <person name="Labutti K."/>
            <person name="Zhao Z."/>
            <person name="Chiniquy J."/>
            <person name="Barry K."/>
            <person name="Brewer H.M."/>
            <person name="Purvine S.O."/>
            <person name="Wright A.T."/>
            <person name="Boxma B."/>
            <person name="Van Alen T."/>
            <person name="Hackstein J.H."/>
            <person name="Baker S.E."/>
            <person name="Grigoriev I.V."/>
            <person name="O'Malley M.A."/>
        </authorList>
    </citation>
    <scope>NUCLEOTIDE SEQUENCE [LARGE SCALE GENOMIC DNA]</scope>
    <source>
        <strain evidence="1 2">G1</strain>
    </source>
</reference>
<gene>
    <name evidence="1" type="ORF">LY90DRAFT_507637</name>
</gene>
<sequence length="116" mass="13348">MCVNTTRSPYLTLYDKKDPKIETKKEQNTIKNIENINDKLSIMINCPFGNVICKNDKGSSCISHYSVCRNSNFETLAESPIYSGYNIENLTLENYCNIHHDTCLMIINYDPPLMDE</sequence>
<comment type="caution">
    <text evidence="1">The sequence shown here is derived from an EMBL/GenBank/DDBJ whole genome shotgun (WGS) entry which is preliminary data.</text>
</comment>
<name>A0A1Y2D5G1_9FUNG</name>
<accession>A0A1Y2D5G1</accession>
<evidence type="ECO:0000313" key="2">
    <source>
        <dbReference type="Proteomes" id="UP000193920"/>
    </source>
</evidence>
<dbReference type="Proteomes" id="UP000193920">
    <property type="component" value="Unassembled WGS sequence"/>
</dbReference>
<evidence type="ECO:0000313" key="1">
    <source>
        <dbReference type="EMBL" id="ORY54447.1"/>
    </source>
</evidence>
<dbReference type="AlphaFoldDB" id="A0A1Y2D5G1"/>
<keyword evidence="2" id="KW-1185">Reference proteome</keyword>
<proteinExistence type="predicted"/>
<protein>
    <submittedName>
        <fullName evidence="1">Uncharacterized protein</fullName>
    </submittedName>
</protein>